<evidence type="ECO:0000313" key="8">
    <source>
        <dbReference type="EMBL" id="KAG9234420.1"/>
    </source>
</evidence>
<organism evidence="8 9">
    <name type="scientific">Amylocarpus encephaloides</name>
    <dbReference type="NCBI Taxonomy" id="45428"/>
    <lineage>
        <taxon>Eukaryota</taxon>
        <taxon>Fungi</taxon>
        <taxon>Dikarya</taxon>
        <taxon>Ascomycota</taxon>
        <taxon>Pezizomycotina</taxon>
        <taxon>Leotiomycetes</taxon>
        <taxon>Helotiales</taxon>
        <taxon>Helotiales incertae sedis</taxon>
        <taxon>Amylocarpus</taxon>
    </lineage>
</organism>
<dbReference type="PANTHER" id="PTHR15272:SF0">
    <property type="entry name" value="CHROMATIN ASSEMBLY FACTOR 1 SUBUNIT A"/>
    <property type="match status" value="1"/>
</dbReference>
<feature type="region of interest" description="Disordered" evidence="5">
    <location>
        <begin position="360"/>
        <end position="407"/>
    </location>
</feature>
<comment type="caution">
    <text evidence="8">The sequence shown here is derived from an EMBL/GenBank/DDBJ whole genome shotgun (WGS) entry which is preliminary data.</text>
</comment>
<keyword evidence="9" id="KW-1185">Reference proteome</keyword>
<accession>A0A9P8C5N8</accession>
<evidence type="ECO:0000256" key="5">
    <source>
        <dbReference type="SAM" id="MobiDB-lite"/>
    </source>
</evidence>
<keyword evidence="3" id="KW-0234">DNA repair</keyword>
<comment type="subcellular location">
    <subcellularLocation>
        <location evidence="1">Nucleus</location>
    </subcellularLocation>
</comment>
<evidence type="ECO:0000259" key="6">
    <source>
        <dbReference type="Pfam" id="PF12253"/>
    </source>
</evidence>
<feature type="region of interest" description="Disordered" evidence="5">
    <location>
        <begin position="1"/>
        <end position="187"/>
    </location>
</feature>
<reference evidence="8" key="1">
    <citation type="journal article" date="2021" name="IMA Fungus">
        <title>Genomic characterization of three marine fungi, including Emericellopsis atlantica sp. nov. with signatures of a generalist lifestyle and marine biomass degradation.</title>
        <authorList>
            <person name="Hagestad O.C."/>
            <person name="Hou L."/>
            <person name="Andersen J.H."/>
            <person name="Hansen E.H."/>
            <person name="Altermark B."/>
            <person name="Li C."/>
            <person name="Kuhnert E."/>
            <person name="Cox R.J."/>
            <person name="Crous P.W."/>
            <person name="Spatafora J.W."/>
            <person name="Lail K."/>
            <person name="Amirebrahimi M."/>
            <person name="Lipzen A."/>
            <person name="Pangilinan J."/>
            <person name="Andreopoulos W."/>
            <person name="Hayes R.D."/>
            <person name="Ng V."/>
            <person name="Grigoriev I.V."/>
            <person name="Jackson S.A."/>
            <person name="Sutton T.D.S."/>
            <person name="Dobson A.D.W."/>
            <person name="Rama T."/>
        </authorList>
    </citation>
    <scope>NUCLEOTIDE SEQUENCE</scope>
    <source>
        <strain evidence="8">TRa018bII</strain>
    </source>
</reference>
<name>A0A9P8C5N8_9HELO</name>
<dbReference type="GO" id="GO:0033186">
    <property type="term" value="C:CAF-1 complex"/>
    <property type="evidence" value="ECO:0007669"/>
    <property type="project" value="TreeGrafter"/>
</dbReference>
<dbReference type="InterPro" id="IPR048800">
    <property type="entry name" value="Cac1-like_C"/>
</dbReference>
<dbReference type="Pfam" id="PF12253">
    <property type="entry name" value="CAF1A_dimeriz"/>
    <property type="match status" value="1"/>
</dbReference>
<feature type="compositionally biased region" description="Low complexity" evidence="5">
    <location>
        <begin position="25"/>
        <end position="37"/>
    </location>
</feature>
<dbReference type="AlphaFoldDB" id="A0A9P8C5N8"/>
<dbReference type="Proteomes" id="UP000824998">
    <property type="component" value="Unassembled WGS sequence"/>
</dbReference>
<dbReference type="CDD" id="cd06503">
    <property type="entry name" value="ATP-synt_Fo_b"/>
    <property type="match status" value="1"/>
</dbReference>
<evidence type="ECO:0000256" key="4">
    <source>
        <dbReference type="ARBA" id="ARBA00023242"/>
    </source>
</evidence>
<evidence type="ECO:0000313" key="9">
    <source>
        <dbReference type="Proteomes" id="UP000824998"/>
    </source>
</evidence>
<feature type="region of interest" description="Disordered" evidence="5">
    <location>
        <begin position="502"/>
        <end position="524"/>
    </location>
</feature>
<feature type="compositionally biased region" description="Basic and acidic residues" evidence="5">
    <location>
        <begin position="53"/>
        <end position="147"/>
    </location>
</feature>
<protein>
    <submittedName>
        <fullName evidence="8">Chromatin assembly factor 1 subunit A-domain-containing protein</fullName>
    </submittedName>
</protein>
<dbReference type="GO" id="GO:0006281">
    <property type="term" value="P:DNA repair"/>
    <property type="evidence" value="ECO:0007669"/>
    <property type="project" value="UniProtKB-KW"/>
</dbReference>
<dbReference type="EMBL" id="MU251464">
    <property type="protein sequence ID" value="KAG9234420.1"/>
    <property type="molecule type" value="Genomic_DNA"/>
</dbReference>
<evidence type="ECO:0000256" key="3">
    <source>
        <dbReference type="ARBA" id="ARBA00023204"/>
    </source>
</evidence>
<feature type="compositionally biased region" description="Acidic residues" evidence="5">
    <location>
        <begin position="368"/>
        <end position="407"/>
    </location>
</feature>
<evidence type="ECO:0000259" key="7">
    <source>
        <dbReference type="Pfam" id="PF21796"/>
    </source>
</evidence>
<proteinExistence type="predicted"/>
<feature type="domain" description="Chromatin assembly factor 1 subunit A dimerization" evidence="6">
    <location>
        <begin position="325"/>
        <end position="398"/>
    </location>
</feature>
<dbReference type="Pfam" id="PF21796">
    <property type="entry name" value="Cac1_C"/>
    <property type="match status" value="1"/>
</dbReference>
<dbReference type="PANTHER" id="PTHR15272">
    <property type="entry name" value="CHROMATIN ASSEMBLY FACTOR 1 SUBUNIT A CAF-1 SUBUNIT A"/>
    <property type="match status" value="1"/>
</dbReference>
<keyword evidence="4" id="KW-0539">Nucleus</keyword>
<evidence type="ECO:0000256" key="2">
    <source>
        <dbReference type="ARBA" id="ARBA00022763"/>
    </source>
</evidence>
<gene>
    <name evidence="8" type="ORF">BJ875DRAFT_376503</name>
</gene>
<dbReference type="GO" id="GO:0005634">
    <property type="term" value="C:nucleus"/>
    <property type="evidence" value="ECO:0007669"/>
    <property type="project" value="UniProtKB-SubCell"/>
</dbReference>
<evidence type="ECO:0000256" key="1">
    <source>
        <dbReference type="ARBA" id="ARBA00004123"/>
    </source>
</evidence>
<sequence>MDNTLLPEVEAGSPTPDSPSPPSTPSKTTASPSAFTALNGIAPPPAKRTKMTFQEKEMKKINKEIKDKERAAEKAKRDAEKQAQVEEKAKRDAEKATEKAKRDAEKQAQIEERKRKETERREKKAAQEEIKHIKEEERLKAEEEKRKKGDKQKKLSSFFAIPKTVVKGRRGSVDSRERTSISPATQTSDANLLDSLSGITAATTPRKAEKSFYEKTFPDFFVHNDVKLAKINRFERDEQALESIQNSLDAYLHGNRSPGRVREFDVVDMFHLSGQDIPRGKRCMPVREIMAGYSGDASGPIDLTTDSQNSQIKKKKDLLRQVPMKYLAFAEDVRPPYRGTYTSQPVNGINKLARNPLRKDLPNANYDYDSEAEWVEDEDGEECNSDGEEDDGGDDGDDMDGFLDDENDDLANASRATMPSNDLQPISTGLCWEDKHKTNTNVKMLPYRMEVILDPTLRSIDPFSTAYWAPLPTLASMNPPQLAPIKPSHHALPPSATNPAKSFFAPSSSQFSTIPPQPRPFHPTATANKQKKLLAPEDIDKLKEAIEGSNLSKVGIIEVLKKQFPGRPAASIKATLEAVARRGLKGQKEVEKRWVVGGEGDLEMSGTT</sequence>
<feature type="compositionally biased region" description="Polar residues" evidence="5">
    <location>
        <begin position="502"/>
        <end position="514"/>
    </location>
</feature>
<keyword evidence="2" id="KW-0227">DNA damage</keyword>
<feature type="domain" description="Chromatin assembly factor 1 subunit Cac1-like C-terminal" evidence="7">
    <location>
        <begin position="540"/>
        <end position="596"/>
    </location>
</feature>
<dbReference type="InterPro" id="IPR022043">
    <property type="entry name" value="CAF1A_DD"/>
</dbReference>
<dbReference type="OrthoDB" id="79480at2759"/>
<dbReference type="GO" id="GO:0006334">
    <property type="term" value="P:nucleosome assembly"/>
    <property type="evidence" value="ECO:0007669"/>
    <property type="project" value="TreeGrafter"/>
</dbReference>